<sequence>MRRPESTFFLTSCPQRPEKGLELQLEPVKVKLNTPAVRREVVGNGGLVILACPLGSLGSLGTASPGQGQEISEDQRHFNSQRPTQTINTAQRARRQPEDLKGQHGDEDEEQEDEDEGQRSALQMFA</sequence>
<evidence type="ECO:0000313" key="2">
    <source>
        <dbReference type="EMBL" id="DAA03504.1"/>
    </source>
</evidence>
<feature type="compositionally biased region" description="Acidic residues" evidence="1">
    <location>
        <begin position="106"/>
        <end position="116"/>
    </location>
</feature>
<accession>Q6IHW1</accession>
<dbReference type="EMBL" id="BK003305">
    <property type="protein sequence ID" value="DAA03504.1"/>
    <property type="molecule type" value="Genomic_DNA"/>
</dbReference>
<name>Q6IHW1_DROME</name>
<proteinExistence type="predicted"/>
<protein>
    <submittedName>
        <fullName evidence="2">HDC00754</fullName>
    </submittedName>
</protein>
<feature type="compositionally biased region" description="Polar residues" evidence="1">
    <location>
        <begin position="78"/>
        <end position="91"/>
    </location>
</feature>
<feature type="compositionally biased region" description="Basic and acidic residues" evidence="1">
    <location>
        <begin position="95"/>
        <end position="105"/>
    </location>
</feature>
<reference evidence="2" key="1">
    <citation type="journal article" date="2003" name="Genome Biol.">
        <title>An integrated gene annotation and transcriptional profiling approach towards the full gene content of the Drosophila genome.</title>
        <authorList>
            <person name="Hild M."/>
            <person name="Beckmann B."/>
            <person name="Haas S.A."/>
            <person name="Koch B."/>
            <person name="Solovyev V."/>
            <person name="Busold C."/>
            <person name="Fellenberg K."/>
            <person name="Boutros M."/>
            <person name="Vingron M."/>
            <person name="Sauer F."/>
            <person name="Hoheisel J.D."/>
            <person name="Paro R."/>
        </authorList>
    </citation>
    <scope>NUCLEOTIDE SEQUENCE</scope>
</reference>
<feature type="region of interest" description="Disordered" evidence="1">
    <location>
        <begin position="58"/>
        <end position="126"/>
    </location>
</feature>
<evidence type="ECO:0000256" key="1">
    <source>
        <dbReference type="SAM" id="MobiDB-lite"/>
    </source>
</evidence>
<feature type="compositionally biased region" description="Polar residues" evidence="1">
    <location>
        <begin position="59"/>
        <end position="70"/>
    </location>
</feature>
<organism evidence="2">
    <name type="scientific">Drosophila melanogaster</name>
    <name type="common">Fruit fly</name>
    <dbReference type="NCBI Taxonomy" id="7227"/>
    <lineage>
        <taxon>Eukaryota</taxon>
        <taxon>Metazoa</taxon>
        <taxon>Ecdysozoa</taxon>
        <taxon>Arthropoda</taxon>
        <taxon>Hexapoda</taxon>
        <taxon>Insecta</taxon>
        <taxon>Pterygota</taxon>
        <taxon>Neoptera</taxon>
        <taxon>Endopterygota</taxon>
        <taxon>Diptera</taxon>
        <taxon>Brachycera</taxon>
        <taxon>Muscomorpha</taxon>
        <taxon>Ephydroidea</taxon>
        <taxon>Drosophilidae</taxon>
        <taxon>Drosophila</taxon>
        <taxon>Sophophora</taxon>
    </lineage>
</organism>
<gene>
    <name evidence="2" type="ORF">HDC00754</name>
</gene>
<dbReference type="AlphaFoldDB" id="Q6IHW1"/>